<feature type="binding site" evidence="5">
    <location>
        <position position="342"/>
    </location>
    <ligand>
        <name>FAD</name>
        <dbReference type="ChEBI" id="CHEBI:57692"/>
    </ligand>
</feature>
<gene>
    <name evidence="7" type="ORF">Gilli_2472</name>
</gene>
<dbReference type="HOGENOM" id="CLU_031864_5_5_10"/>
<protein>
    <recommendedName>
        <fullName evidence="5">Ferredoxin--NADP reductase</fullName>
        <shortName evidence="5">FNR</shortName>
        <shortName evidence="5">Fd-NADP(+) reductase</shortName>
        <ecNumber evidence="5">1.18.1.2</ecNumber>
    </recommendedName>
</protein>
<dbReference type="EMBL" id="JH594606">
    <property type="protein sequence ID" value="EHQ03098.1"/>
    <property type="molecule type" value="Genomic_DNA"/>
</dbReference>
<dbReference type="InterPro" id="IPR036188">
    <property type="entry name" value="FAD/NAD-bd_sf"/>
</dbReference>
<accession>H2BXA8</accession>
<reference evidence="8" key="1">
    <citation type="journal article" date="2012" name="Stand. Genomic Sci.">
        <title>Genome sequence of the Antarctic rhodopsins-containing flavobacterium Gillisia limnaea type strain (R-8282(T)).</title>
        <authorList>
            <person name="Riedel T."/>
            <person name="Held B."/>
            <person name="Nolan M."/>
            <person name="Lucas S."/>
            <person name="Lapidus A."/>
            <person name="Tice H."/>
            <person name="Del Rio T.G."/>
            <person name="Cheng J.F."/>
            <person name="Han C."/>
            <person name="Tapia R."/>
            <person name="Goodwin L.A."/>
            <person name="Pitluck S."/>
            <person name="Liolios K."/>
            <person name="Mavromatis K."/>
            <person name="Pagani I."/>
            <person name="Ivanova N."/>
            <person name="Mikhailova N."/>
            <person name="Pati A."/>
            <person name="Chen A."/>
            <person name="Palaniappan K."/>
            <person name="Land M."/>
            <person name="Rohde M."/>
            <person name="Tindall B.J."/>
            <person name="Detter J.C."/>
            <person name="Goker M."/>
            <person name="Bristow J."/>
            <person name="Eisen J.A."/>
            <person name="Markowitz V."/>
            <person name="Hugenholtz P."/>
            <person name="Kyrpides N.C."/>
            <person name="Klenk H.P."/>
            <person name="Woyke T."/>
        </authorList>
    </citation>
    <scope>NUCLEOTIDE SEQUENCE [LARGE SCALE GENOMIC DNA]</scope>
    <source>
        <strain evidence="8">DSM 15749 / LMG 21470 / R-8282</strain>
    </source>
</reference>
<dbReference type="InterPro" id="IPR022890">
    <property type="entry name" value="Fd--NADP_Rdtase_type_2"/>
</dbReference>
<dbReference type="Proteomes" id="UP000003844">
    <property type="component" value="Unassembled WGS sequence"/>
</dbReference>
<proteinExistence type="inferred from homology"/>
<keyword evidence="3 5" id="KW-0521">NADP</keyword>
<dbReference type="HAMAP" id="MF_01685">
    <property type="entry name" value="FENR2"/>
    <property type="match status" value="1"/>
</dbReference>
<keyword evidence="4 5" id="KW-0560">Oxidoreductase</keyword>
<sequence length="365" mass="40134">MLLSFQLQMESRMIKTDIIIIGAGPTGLFTVFEAGLLKLNCHLIDALPQPGGQCSEIYPKKPIYDIPGFPEVLAGDLVKNLMEQIKPFSPGFTLGERAETLDAQEDGSFIVTTSKGTKHKAPVVVIAGGLGSFEPRKPPIPVIGNYEDKGVAYIIRDPEVYRDKNVVIAGGGDSALDWSIYLADIAKEVSLIHRRKDFRGALDSVDKVEELSKIGKINLITEAEVVDLKGEDHLEAVVIRHKDQVSDEEVKPTDHFIPLFGLSPKLGPIGDWGLEIEKNAIKVDNAYDYQTNIPGVYAIGDVNTYPGKLKLILCGFHEAAIMCQSAYQRIFPDKKYVMKYTTVSGISGFDGSRKEAKREVVKSIN</sequence>
<comment type="cofactor">
    <cofactor evidence="5">
        <name>FAD</name>
        <dbReference type="ChEBI" id="CHEBI:57692"/>
    </cofactor>
    <text evidence="5">Binds 1 FAD per subunit.</text>
</comment>
<dbReference type="STRING" id="865937.Gilli_2472"/>
<evidence type="ECO:0000256" key="5">
    <source>
        <dbReference type="HAMAP-Rule" id="MF_01685"/>
    </source>
</evidence>
<dbReference type="EC" id="1.18.1.2" evidence="5"/>
<organism evidence="7 8">
    <name type="scientific">Gillisia limnaea (strain DSM 15749 / LMG 21470 / R-8282)</name>
    <dbReference type="NCBI Taxonomy" id="865937"/>
    <lineage>
        <taxon>Bacteria</taxon>
        <taxon>Pseudomonadati</taxon>
        <taxon>Bacteroidota</taxon>
        <taxon>Flavobacteriia</taxon>
        <taxon>Flavobacteriales</taxon>
        <taxon>Flavobacteriaceae</taxon>
        <taxon>Gillisia</taxon>
    </lineage>
</organism>
<dbReference type="PRINTS" id="PR00469">
    <property type="entry name" value="PNDRDTASEII"/>
</dbReference>
<dbReference type="GO" id="GO:0004324">
    <property type="term" value="F:ferredoxin-NADP+ reductase activity"/>
    <property type="evidence" value="ECO:0007669"/>
    <property type="project" value="UniProtKB-UniRule"/>
</dbReference>
<feature type="binding site" evidence="5">
    <location>
        <position position="26"/>
    </location>
    <ligand>
        <name>FAD</name>
        <dbReference type="ChEBI" id="CHEBI:57692"/>
    </ligand>
</feature>
<feature type="domain" description="FAD/NAD(P)-binding" evidence="6">
    <location>
        <begin position="17"/>
        <end position="306"/>
    </location>
</feature>
<evidence type="ECO:0000313" key="8">
    <source>
        <dbReference type="Proteomes" id="UP000003844"/>
    </source>
</evidence>
<evidence type="ECO:0000256" key="4">
    <source>
        <dbReference type="ARBA" id="ARBA00023002"/>
    </source>
</evidence>
<evidence type="ECO:0000256" key="3">
    <source>
        <dbReference type="ARBA" id="ARBA00022857"/>
    </source>
</evidence>
<feature type="binding site" evidence="5">
    <location>
        <position position="58"/>
    </location>
    <ligand>
        <name>FAD</name>
        <dbReference type="ChEBI" id="CHEBI:57692"/>
    </ligand>
</feature>
<evidence type="ECO:0000259" key="6">
    <source>
        <dbReference type="Pfam" id="PF07992"/>
    </source>
</evidence>
<keyword evidence="2 5" id="KW-0274">FAD</keyword>
<feature type="binding site" evidence="5">
    <location>
        <position position="53"/>
    </location>
    <ligand>
        <name>FAD</name>
        <dbReference type="ChEBI" id="CHEBI:57692"/>
    </ligand>
</feature>
<comment type="subunit">
    <text evidence="5">Homodimer.</text>
</comment>
<feature type="binding site" evidence="5">
    <location>
        <position position="133"/>
    </location>
    <ligand>
        <name>FAD</name>
        <dbReference type="ChEBI" id="CHEBI:57692"/>
    </ligand>
</feature>
<evidence type="ECO:0000256" key="2">
    <source>
        <dbReference type="ARBA" id="ARBA00022827"/>
    </source>
</evidence>
<dbReference type="Gene3D" id="3.50.50.60">
    <property type="entry name" value="FAD/NAD(P)-binding domain"/>
    <property type="match status" value="2"/>
</dbReference>
<dbReference type="SUPFAM" id="SSF51905">
    <property type="entry name" value="FAD/NAD(P)-binding domain"/>
    <property type="match status" value="1"/>
</dbReference>
<comment type="catalytic activity">
    <reaction evidence="5">
        <text>2 reduced [2Fe-2S]-[ferredoxin] + NADP(+) + H(+) = 2 oxidized [2Fe-2S]-[ferredoxin] + NADPH</text>
        <dbReference type="Rhea" id="RHEA:20125"/>
        <dbReference type="Rhea" id="RHEA-COMP:10000"/>
        <dbReference type="Rhea" id="RHEA-COMP:10001"/>
        <dbReference type="ChEBI" id="CHEBI:15378"/>
        <dbReference type="ChEBI" id="CHEBI:33737"/>
        <dbReference type="ChEBI" id="CHEBI:33738"/>
        <dbReference type="ChEBI" id="CHEBI:57783"/>
        <dbReference type="ChEBI" id="CHEBI:58349"/>
        <dbReference type="EC" id="1.18.1.2"/>
    </reaction>
</comment>
<dbReference type="GO" id="GO:0050661">
    <property type="term" value="F:NADP binding"/>
    <property type="evidence" value="ECO:0007669"/>
    <property type="project" value="UniProtKB-UniRule"/>
</dbReference>
<name>H2BXA8_GILLR</name>
<feature type="binding site" evidence="5">
    <location>
        <position position="98"/>
    </location>
    <ligand>
        <name>FAD</name>
        <dbReference type="ChEBI" id="CHEBI:57692"/>
    </ligand>
</feature>
<dbReference type="PANTHER" id="PTHR48105">
    <property type="entry name" value="THIOREDOXIN REDUCTASE 1-RELATED-RELATED"/>
    <property type="match status" value="1"/>
</dbReference>
<dbReference type="PRINTS" id="PR00368">
    <property type="entry name" value="FADPNR"/>
</dbReference>
<feature type="binding site" evidence="5">
    <location>
        <position position="45"/>
    </location>
    <ligand>
        <name>FAD</name>
        <dbReference type="ChEBI" id="CHEBI:57692"/>
    </ligand>
</feature>
<dbReference type="AlphaFoldDB" id="H2BXA8"/>
<keyword evidence="1 5" id="KW-0285">Flavoprotein</keyword>
<dbReference type="GO" id="GO:0050660">
    <property type="term" value="F:flavin adenine dinucleotide binding"/>
    <property type="evidence" value="ECO:0007669"/>
    <property type="project" value="UniProtKB-UniRule"/>
</dbReference>
<keyword evidence="8" id="KW-1185">Reference proteome</keyword>
<evidence type="ECO:0000256" key="1">
    <source>
        <dbReference type="ARBA" id="ARBA00022630"/>
    </source>
</evidence>
<dbReference type="eggNOG" id="COG0492">
    <property type="taxonomic scope" value="Bacteria"/>
</dbReference>
<dbReference type="InterPro" id="IPR023753">
    <property type="entry name" value="FAD/NAD-binding_dom"/>
</dbReference>
<dbReference type="InterPro" id="IPR050097">
    <property type="entry name" value="Ferredoxin-NADP_redctase_2"/>
</dbReference>
<feature type="binding site" evidence="5">
    <location>
        <position position="301"/>
    </location>
    <ligand>
        <name>FAD</name>
        <dbReference type="ChEBI" id="CHEBI:57692"/>
    </ligand>
</feature>
<dbReference type="Pfam" id="PF07992">
    <property type="entry name" value="Pyr_redox_2"/>
    <property type="match status" value="1"/>
</dbReference>
<comment type="similarity">
    <text evidence="5">Belongs to the ferredoxin--NADP reductase type 2 family.</text>
</comment>
<evidence type="ECO:0000313" key="7">
    <source>
        <dbReference type="EMBL" id="EHQ03098.1"/>
    </source>
</evidence>